<dbReference type="EMBL" id="JAXBLV010000186">
    <property type="protein sequence ID" value="MDY3560910.1"/>
    <property type="molecule type" value="Genomic_DNA"/>
</dbReference>
<evidence type="ECO:0000313" key="2">
    <source>
        <dbReference type="EMBL" id="MDY3560910.1"/>
    </source>
</evidence>
<dbReference type="InterPro" id="IPR027417">
    <property type="entry name" value="P-loop_NTPase"/>
</dbReference>
<dbReference type="InterPro" id="IPR003959">
    <property type="entry name" value="ATPase_AAA_core"/>
</dbReference>
<dbReference type="PANTHER" id="PTHR32182:SF23">
    <property type="entry name" value="ATP BINDING PROTEIN"/>
    <property type="match status" value="1"/>
</dbReference>
<gene>
    <name evidence="2" type="ORF">R5W23_002159</name>
</gene>
<dbReference type="CDD" id="cd00267">
    <property type="entry name" value="ABC_ATPase"/>
    <property type="match status" value="1"/>
</dbReference>
<dbReference type="PANTHER" id="PTHR32182">
    <property type="entry name" value="DNA REPLICATION AND REPAIR PROTEIN RECF"/>
    <property type="match status" value="1"/>
</dbReference>
<keyword evidence="2" id="KW-0547">Nucleotide-binding</keyword>
<dbReference type="SUPFAM" id="SSF52540">
    <property type="entry name" value="P-loop containing nucleoside triphosphate hydrolases"/>
    <property type="match status" value="1"/>
</dbReference>
<dbReference type="Proteomes" id="UP001272242">
    <property type="component" value="Unassembled WGS sequence"/>
</dbReference>
<dbReference type="RefSeq" id="WP_320687405.1">
    <property type="nucleotide sequence ID" value="NZ_JAXBLV010000186.1"/>
</dbReference>
<accession>A0ABU5F2H5</accession>
<dbReference type="InterPro" id="IPR038729">
    <property type="entry name" value="Rad50/SbcC_AAA"/>
</dbReference>
<dbReference type="Pfam" id="PF13304">
    <property type="entry name" value="AAA_21"/>
    <property type="match status" value="1"/>
</dbReference>
<reference evidence="3" key="1">
    <citation type="journal article" date="2023" name="Mar. Drugs">
        <title>Gemmata algarum, a Novel Planctomycete Isolated from an Algal Mat, Displays Antimicrobial Activity.</title>
        <authorList>
            <person name="Kumar G."/>
            <person name="Kallscheuer N."/>
            <person name="Kashif M."/>
            <person name="Ahamad S."/>
            <person name="Jagadeeshwari U."/>
            <person name="Pannikurungottu S."/>
            <person name="Haufschild T."/>
            <person name="Kabuu M."/>
            <person name="Sasikala C."/>
            <person name="Jogler C."/>
            <person name="Ramana C."/>
        </authorList>
    </citation>
    <scope>NUCLEOTIDE SEQUENCE [LARGE SCALE GENOMIC DNA]</scope>
    <source>
        <strain evidence="3">JC673</strain>
    </source>
</reference>
<organism evidence="2 3">
    <name type="scientific">Gemmata algarum</name>
    <dbReference type="NCBI Taxonomy" id="2975278"/>
    <lineage>
        <taxon>Bacteria</taxon>
        <taxon>Pseudomonadati</taxon>
        <taxon>Planctomycetota</taxon>
        <taxon>Planctomycetia</taxon>
        <taxon>Gemmatales</taxon>
        <taxon>Gemmataceae</taxon>
        <taxon>Gemmata</taxon>
    </lineage>
</organism>
<comment type="caution">
    <text evidence="2">The sequence shown here is derived from an EMBL/GenBank/DDBJ whole genome shotgun (WGS) entry which is preliminary data.</text>
</comment>
<evidence type="ECO:0000259" key="1">
    <source>
        <dbReference type="SMART" id="SM00382"/>
    </source>
</evidence>
<dbReference type="Gene3D" id="3.40.50.300">
    <property type="entry name" value="P-loop containing nucleotide triphosphate hydrolases"/>
    <property type="match status" value="2"/>
</dbReference>
<dbReference type="GO" id="GO:0005524">
    <property type="term" value="F:ATP binding"/>
    <property type="evidence" value="ECO:0007669"/>
    <property type="project" value="UniProtKB-KW"/>
</dbReference>
<proteinExistence type="predicted"/>
<name>A0ABU5F2H5_9BACT</name>
<keyword evidence="3" id="KW-1185">Reference proteome</keyword>
<dbReference type="InterPro" id="IPR003593">
    <property type="entry name" value="AAA+_ATPase"/>
</dbReference>
<feature type="domain" description="AAA+ ATPase" evidence="1">
    <location>
        <begin position="35"/>
        <end position="317"/>
    </location>
</feature>
<dbReference type="Pfam" id="PF13476">
    <property type="entry name" value="AAA_23"/>
    <property type="match status" value="1"/>
</dbReference>
<protein>
    <submittedName>
        <fullName evidence="2">ATP-binding protein</fullName>
    </submittedName>
</protein>
<keyword evidence="2" id="KW-0067">ATP-binding</keyword>
<dbReference type="SMART" id="SM00382">
    <property type="entry name" value="AAA"/>
    <property type="match status" value="1"/>
</dbReference>
<evidence type="ECO:0000313" key="3">
    <source>
        <dbReference type="Proteomes" id="UP001272242"/>
    </source>
</evidence>
<sequence>MPTASPPIGLRFIEITDFRRIDRLRLEFIGADGGPSDIAVIGGPNGCGKTTALEACLIAIGFQGQLQGASGQNAARIHRRRWTIEAEIGTPQGAYRILVDPKDGNSWVDLDKGQATESVPIPCLYFSSWRAPKLVGALPIRAGKRGKRAEDTEDNRIRRAKQHLIDSRAHRLMSEGTSFADSATYEEDLKRLNEVWATFHPKAEERFEVGPVSSDPHAGFDVFLVCKDGRKVPVDALSSGQLELFALFGALMLVKFRDGILVIDEPELHLDPQWHALMIRAIRRFLPSAQLLIATHSPKVFDSVMSFQRHFLVPENDPRAQAWKPQPAGAIGT</sequence>